<keyword evidence="8" id="KW-0746">Sphingolipid metabolism</keyword>
<reference evidence="21" key="1">
    <citation type="submission" date="2020-04" db="EMBL/GenBank/DDBJ databases">
        <authorList>
            <person name="Neveu A P."/>
        </authorList>
    </citation>
    <scope>NUCLEOTIDE SEQUENCE</scope>
    <source>
        <tissue evidence="21">Whole embryo</tissue>
    </source>
</reference>
<evidence type="ECO:0000256" key="12">
    <source>
        <dbReference type="ARBA" id="ARBA00041765"/>
    </source>
</evidence>
<evidence type="ECO:0000256" key="5">
    <source>
        <dbReference type="ARBA" id="ARBA00013220"/>
    </source>
</evidence>
<evidence type="ECO:0000256" key="7">
    <source>
        <dbReference type="ARBA" id="ARBA00022898"/>
    </source>
</evidence>
<keyword evidence="6 21" id="KW-0808">Transferase</keyword>
<dbReference type="InterPro" id="IPR015424">
    <property type="entry name" value="PyrdxlP-dep_Trfase"/>
</dbReference>
<dbReference type="GO" id="GO:0004758">
    <property type="term" value="F:serine C-palmitoyltransferase activity"/>
    <property type="evidence" value="ECO:0007669"/>
    <property type="project" value="UniProtKB-EC"/>
</dbReference>
<evidence type="ECO:0000256" key="4">
    <source>
        <dbReference type="ARBA" id="ARBA00008392"/>
    </source>
</evidence>
<comment type="pathway">
    <text evidence="3">Sphingolipid metabolism.</text>
</comment>
<evidence type="ECO:0000256" key="3">
    <source>
        <dbReference type="ARBA" id="ARBA00004991"/>
    </source>
</evidence>
<dbReference type="GO" id="GO:0016020">
    <property type="term" value="C:membrane"/>
    <property type="evidence" value="ECO:0007669"/>
    <property type="project" value="GOC"/>
</dbReference>
<accession>A0A6F9DSX2</accession>
<comment type="cofactor">
    <cofactor evidence="1">
        <name>pyridoxal 5'-phosphate</name>
        <dbReference type="ChEBI" id="CHEBI:597326"/>
    </cofactor>
</comment>
<dbReference type="GO" id="GO:0005783">
    <property type="term" value="C:endoplasmic reticulum"/>
    <property type="evidence" value="ECO:0007669"/>
    <property type="project" value="TreeGrafter"/>
</dbReference>
<dbReference type="SUPFAM" id="SSF53383">
    <property type="entry name" value="PLP-dependent transferases"/>
    <property type="match status" value="1"/>
</dbReference>
<dbReference type="PANTHER" id="PTHR13693">
    <property type="entry name" value="CLASS II AMINOTRANSFERASE/8-AMINO-7-OXONONANOATE SYNTHASE"/>
    <property type="match status" value="1"/>
</dbReference>
<evidence type="ECO:0000256" key="6">
    <source>
        <dbReference type="ARBA" id="ARBA00022679"/>
    </source>
</evidence>
<keyword evidence="9" id="KW-0443">Lipid metabolism</keyword>
<comment type="catalytic activity">
    <reaction evidence="17">
        <text>dodecanoyl-CoA + L-serine + H(+) = 3-oxotetradecasphinganine + CO2 + CoA</text>
        <dbReference type="Rhea" id="RHEA:35679"/>
        <dbReference type="ChEBI" id="CHEBI:15378"/>
        <dbReference type="ChEBI" id="CHEBI:16526"/>
        <dbReference type="ChEBI" id="CHEBI:33384"/>
        <dbReference type="ChEBI" id="CHEBI:57287"/>
        <dbReference type="ChEBI" id="CHEBI:57375"/>
        <dbReference type="ChEBI" id="CHEBI:71008"/>
    </reaction>
    <physiologicalReaction direction="left-to-right" evidence="17">
        <dbReference type="Rhea" id="RHEA:35680"/>
    </physiologicalReaction>
</comment>
<evidence type="ECO:0000256" key="9">
    <source>
        <dbReference type="ARBA" id="ARBA00023098"/>
    </source>
</evidence>
<dbReference type="InterPro" id="IPR015421">
    <property type="entry name" value="PyrdxlP-dep_Trfase_major"/>
</dbReference>
<dbReference type="GO" id="GO:0046513">
    <property type="term" value="P:ceramide biosynthetic process"/>
    <property type="evidence" value="ECO:0007669"/>
    <property type="project" value="TreeGrafter"/>
</dbReference>
<keyword evidence="19" id="KW-0472">Membrane</keyword>
<dbReference type="EMBL" id="LR790685">
    <property type="protein sequence ID" value="CAB3266547.1"/>
    <property type="molecule type" value="mRNA"/>
</dbReference>
<evidence type="ECO:0000256" key="8">
    <source>
        <dbReference type="ARBA" id="ARBA00022919"/>
    </source>
</evidence>
<dbReference type="InterPro" id="IPR004839">
    <property type="entry name" value="Aminotransferase_I/II_large"/>
</dbReference>
<sequence length="471" mass="52280">MDTEKPWVVAEAIHSALHAPLYHLIVEGVLVILIIRLVFSKSYKIQDKAPLSEEEKDELVSEWQPEPLVPPMQETTKSSRVVSGPIGKSLVVNGMTCNNFASMNFLGLNGHARIQEQAQNCIEKYGVGACGPRGFYGTFDVHLELENRLAAYIGVGEAIMYSYGFSTVASAIPAYAKRGDIIFVDEAVCFAIQKGLQASRSKIVFFKHNDMQDLEVKMQKQAERDKLDPKKAKVVRKFMIVEGIYFNTGQLCDLPKLVELKYKYKVRLFVDESLSFGVLGEHGKGVAEHFNIPVSKIDLISSSLEYSLASVGGFTCGSDHVVNHQRLTGQGYVFSASLPPLLARAAIESLNMMQEDPGMFERLRYKASKMQSLLGRIPGIEITGYHESPSFHIRRATPVSPKKDMEFLNNVVDECGKNGVCIVVASRLKSDEIKQDWPPSIRIAVTVEMTDSDIETAAEVIKEAVRVALEN</sequence>
<dbReference type="Gene3D" id="3.40.640.10">
    <property type="entry name" value="Type I PLP-dependent aspartate aminotransferase-like (Major domain)"/>
    <property type="match status" value="1"/>
</dbReference>
<comment type="similarity">
    <text evidence="4">Belongs to the class-II pyridoxal-phosphate-dependent aminotransferase family.</text>
</comment>
<evidence type="ECO:0000256" key="11">
    <source>
        <dbReference type="ARBA" id="ARBA00041066"/>
    </source>
</evidence>
<feature type="domain" description="Aminotransferase class I/classII large" evidence="20">
    <location>
        <begin position="99"/>
        <end position="461"/>
    </location>
</feature>
<evidence type="ECO:0000256" key="2">
    <source>
        <dbReference type="ARBA" id="ARBA00004760"/>
    </source>
</evidence>
<evidence type="ECO:0000256" key="10">
    <source>
        <dbReference type="ARBA" id="ARBA00023315"/>
    </source>
</evidence>
<comment type="pathway">
    <text evidence="2">Lipid metabolism; sphingolipid metabolism.</text>
</comment>
<evidence type="ECO:0000256" key="14">
    <source>
        <dbReference type="ARBA" id="ARBA00045191"/>
    </source>
</evidence>
<evidence type="ECO:0000256" key="13">
    <source>
        <dbReference type="ARBA" id="ARBA00042649"/>
    </source>
</evidence>
<evidence type="ECO:0000256" key="18">
    <source>
        <dbReference type="ARBA" id="ARBA00048253"/>
    </source>
</evidence>
<evidence type="ECO:0000256" key="16">
    <source>
        <dbReference type="ARBA" id="ARBA00047854"/>
    </source>
</evidence>
<keyword evidence="7" id="KW-0663">Pyridoxal phosphate</keyword>
<keyword evidence="19" id="KW-1133">Transmembrane helix</keyword>
<dbReference type="PANTHER" id="PTHR13693:SF2">
    <property type="entry name" value="SERINE PALMITOYLTRANSFERASE 1"/>
    <property type="match status" value="1"/>
</dbReference>
<dbReference type="AlphaFoldDB" id="A0A6F9DSX2"/>
<gene>
    <name evidence="21" type="primary">Sptlc1-001</name>
</gene>
<evidence type="ECO:0000256" key="17">
    <source>
        <dbReference type="ARBA" id="ARBA00047997"/>
    </source>
</evidence>
<dbReference type="GO" id="GO:0030170">
    <property type="term" value="F:pyridoxal phosphate binding"/>
    <property type="evidence" value="ECO:0007669"/>
    <property type="project" value="InterPro"/>
</dbReference>
<evidence type="ECO:0000259" key="20">
    <source>
        <dbReference type="Pfam" id="PF00155"/>
    </source>
</evidence>
<evidence type="ECO:0000313" key="21">
    <source>
        <dbReference type="EMBL" id="CAB3266547.1"/>
    </source>
</evidence>
<evidence type="ECO:0000256" key="19">
    <source>
        <dbReference type="SAM" id="Phobius"/>
    </source>
</evidence>
<dbReference type="GO" id="GO:0046512">
    <property type="term" value="P:sphingosine biosynthetic process"/>
    <property type="evidence" value="ECO:0007669"/>
    <property type="project" value="TreeGrafter"/>
</dbReference>
<comment type="catalytic activity">
    <reaction evidence="18">
        <text>tetradecanoyl-CoA + L-serine + H(+) = 3-oxohexadecasphinganine + CO2 + CoA</text>
        <dbReference type="Rhea" id="RHEA:35675"/>
        <dbReference type="ChEBI" id="CHEBI:15378"/>
        <dbReference type="ChEBI" id="CHEBI:16526"/>
        <dbReference type="ChEBI" id="CHEBI:33384"/>
        <dbReference type="ChEBI" id="CHEBI:57287"/>
        <dbReference type="ChEBI" id="CHEBI:57385"/>
        <dbReference type="ChEBI" id="CHEBI:71007"/>
    </reaction>
    <physiologicalReaction direction="left-to-right" evidence="18">
        <dbReference type="Rhea" id="RHEA:35676"/>
    </physiologicalReaction>
</comment>
<keyword evidence="10" id="KW-0012">Acyltransferase</keyword>
<comment type="function">
    <text evidence="14">Component of the serine palmitoyltransferase multisubunit enzyme (SPT) that catalyzes the initial and rate-limiting step in sphingolipid biosynthesis by condensing L-serine and activated acyl-CoA (most commonly palmitoyl-CoA) to form long-chain bases. The SPT complex is also composed of SPTLC2 or SPTLC3 and SPTSSA or SPTSSB. Within this complex, the heterodimer with SPTLC2 or SPTLC3 forms the catalytic core. The composition of the serine palmitoyltransferase (SPT) complex determines the substrate preference. The SPTLC1-SPTLC2-SPTSSA complex shows a strong preference for C16-CoA substrate, while the SPTLC1-SPTLC3-SPTSSA isozyme uses both C14-CoA and C16-CoA as substrates, with a slight preference for C14-CoA. The SPTLC1-SPTLC2-SPTSSB complex shows a strong preference for C18-CoA substrate, while the SPTLC1-SPTLC3-SPTSSB isozyme displays an ability to use a broader range of acyl-CoAs, without apparent preference. Required for adipocyte cell viability and metabolic homeostasis.</text>
</comment>
<feature type="transmembrane region" description="Helical" evidence="19">
    <location>
        <begin position="20"/>
        <end position="39"/>
    </location>
</feature>
<evidence type="ECO:0000256" key="15">
    <source>
        <dbReference type="ARBA" id="ARBA00047694"/>
    </source>
</evidence>
<dbReference type="InterPro" id="IPR015422">
    <property type="entry name" value="PyrdxlP-dep_Trfase_small"/>
</dbReference>
<comment type="catalytic activity">
    <reaction evidence="15">
        <text>octadecanoyl-CoA + L-serine + H(+) = 3-oxoeicosasphinganine + CO2 + CoA</text>
        <dbReference type="Rhea" id="RHEA:33683"/>
        <dbReference type="ChEBI" id="CHEBI:15378"/>
        <dbReference type="ChEBI" id="CHEBI:16526"/>
        <dbReference type="ChEBI" id="CHEBI:33384"/>
        <dbReference type="ChEBI" id="CHEBI:57287"/>
        <dbReference type="ChEBI" id="CHEBI:57394"/>
        <dbReference type="ChEBI" id="CHEBI:65073"/>
    </reaction>
    <physiologicalReaction direction="left-to-right" evidence="15">
        <dbReference type="Rhea" id="RHEA:33684"/>
    </physiologicalReaction>
</comment>
<dbReference type="FunFam" id="3.40.640.10:FF:000049">
    <property type="entry name" value="serine palmitoyltransferase 1 isoform X1"/>
    <property type="match status" value="1"/>
</dbReference>
<evidence type="ECO:0000256" key="1">
    <source>
        <dbReference type="ARBA" id="ARBA00001933"/>
    </source>
</evidence>
<protein>
    <recommendedName>
        <fullName evidence="11">Serine palmitoyltransferase 1</fullName>
        <ecNumber evidence="5">2.3.1.50</ecNumber>
    </recommendedName>
    <alternativeName>
        <fullName evidence="12">Long chain base biosynthesis protein 1</fullName>
    </alternativeName>
    <alternativeName>
        <fullName evidence="13">Serine-palmitoyl-CoA transferase 1</fullName>
    </alternativeName>
</protein>
<organism evidence="21">
    <name type="scientific">Phallusia mammillata</name>
    <dbReference type="NCBI Taxonomy" id="59560"/>
    <lineage>
        <taxon>Eukaryota</taxon>
        <taxon>Metazoa</taxon>
        <taxon>Chordata</taxon>
        <taxon>Tunicata</taxon>
        <taxon>Ascidiacea</taxon>
        <taxon>Phlebobranchia</taxon>
        <taxon>Ascidiidae</taxon>
        <taxon>Phallusia</taxon>
    </lineage>
</organism>
<dbReference type="InterPro" id="IPR050087">
    <property type="entry name" value="AON_synthase_class-II"/>
</dbReference>
<keyword evidence="19" id="KW-0812">Transmembrane</keyword>
<dbReference type="EC" id="2.3.1.50" evidence="5"/>
<dbReference type="Pfam" id="PF00155">
    <property type="entry name" value="Aminotran_1_2"/>
    <property type="match status" value="1"/>
</dbReference>
<comment type="catalytic activity">
    <reaction evidence="16">
        <text>L-serine + hexadecanoyl-CoA + H(+) = 3-oxosphinganine + CO2 + CoA</text>
        <dbReference type="Rhea" id="RHEA:14761"/>
        <dbReference type="ChEBI" id="CHEBI:15378"/>
        <dbReference type="ChEBI" id="CHEBI:16526"/>
        <dbReference type="ChEBI" id="CHEBI:33384"/>
        <dbReference type="ChEBI" id="CHEBI:57287"/>
        <dbReference type="ChEBI" id="CHEBI:57379"/>
        <dbReference type="ChEBI" id="CHEBI:58299"/>
        <dbReference type="EC" id="2.3.1.50"/>
    </reaction>
    <physiologicalReaction direction="left-to-right" evidence="16">
        <dbReference type="Rhea" id="RHEA:14762"/>
    </physiologicalReaction>
</comment>
<dbReference type="Gene3D" id="3.90.1150.10">
    <property type="entry name" value="Aspartate Aminotransferase, domain 1"/>
    <property type="match status" value="1"/>
</dbReference>
<proteinExistence type="evidence at transcript level"/>
<name>A0A6F9DSX2_9ASCI</name>